<evidence type="ECO:0000256" key="5">
    <source>
        <dbReference type="ARBA" id="ARBA00022723"/>
    </source>
</evidence>
<evidence type="ECO:0000256" key="7">
    <source>
        <dbReference type="ARBA" id="ARBA00023014"/>
    </source>
</evidence>
<dbReference type="InterPro" id="IPR044811">
    <property type="entry name" value="DME/ROS1"/>
</dbReference>
<dbReference type="Pfam" id="PF15628">
    <property type="entry name" value="RRM_DME"/>
    <property type="match status" value="1"/>
</dbReference>
<keyword evidence="5" id="KW-0479">Metal-binding</keyword>
<dbReference type="GO" id="GO:0003906">
    <property type="term" value="F:DNA-(apurinic or apyrimidinic site) endonuclease activity"/>
    <property type="evidence" value="ECO:0007669"/>
    <property type="project" value="UniProtKB-ARBA"/>
</dbReference>
<keyword evidence="8" id="KW-0238">DNA-binding</keyword>
<feature type="region of interest" description="Disordered" evidence="10">
    <location>
        <begin position="237"/>
        <end position="357"/>
    </location>
</feature>
<evidence type="ECO:0000256" key="4">
    <source>
        <dbReference type="ARBA" id="ARBA00022485"/>
    </source>
</evidence>
<comment type="subcellular location">
    <subcellularLocation>
        <location evidence="2">Nucleus</location>
    </subcellularLocation>
</comment>
<dbReference type="Gene3D" id="1.10.1670.10">
    <property type="entry name" value="Helix-hairpin-Helix base-excision DNA repair enzymes (C-terminal)"/>
    <property type="match status" value="1"/>
</dbReference>
<dbReference type="GO" id="GO:0035514">
    <property type="term" value="F:DNA demethylase activity"/>
    <property type="evidence" value="ECO:0007669"/>
    <property type="project" value="InterPro"/>
</dbReference>
<comment type="cofactor">
    <cofactor evidence="1">
        <name>[4Fe-4S] cluster</name>
        <dbReference type="ChEBI" id="CHEBI:49883"/>
    </cofactor>
</comment>
<feature type="compositionally biased region" description="Polar residues" evidence="10">
    <location>
        <begin position="1132"/>
        <end position="1145"/>
    </location>
</feature>
<feature type="region of interest" description="Disordered" evidence="10">
    <location>
        <begin position="503"/>
        <end position="547"/>
    </location>
</feature>
<keyword evidence="7" id="KW-0411">Iron-sulfur</keyword>
<dbReference type="InterPro" id="IPR011257">
    <property type="entry name" value="DNA_glycosylase"/>
</dbReference>
<dbReference type="SMART" id="SM00478">
    <property type="entry name" value="ENDO3c"/>
    <property type="match status" value="1"/>
</dbReference>
<dbReference type="GO" id="GO:0051539">
    <property type="term" value="F:4 iron, 4 sulfur cluster binding"/>
    <property type="evidence" value="ECO:0007669"/>
    <property type="project" value="UniProtKB-KW"/>
</dbReference>
<organism evidence="12">
    <name type="scientific">Fagus sylvatica</name>
    <name type="common">Beechnut</name>
    <dbReference type="NCBI Taxonomy" id="28930"/>
    <lineage>
        <taxon>Eukaryota</taxon>
        <taxon>Viridiplantae</taxon>
        <taxon>Streptophyta</taxon>
        <taxon>Embryophyta</taxon>
        <taxon>Tracheophyta</taxon>
        <taxon>Spermatophyta</taxon>
        <taxon>Magnoliopsida</taxon>
        <taxon>eudicotyledons</taxon>
        <taxon>Gunneridae</taxon>
        <taxon>Pentapetalae</taxon>
        <taxon>rosids</taxon>
        <taxon>fabids</taxon>
        <taxon>Fagales</taxon>
        <taxon>Fagaceae</taxon>
        <taxon>Fagus</taxon>
    </lineage>
</organism>
<dbReference type="InterPro" id="IPR003651">
    <property type="entry name" value="Endonuclease3_FeS-loop_motif"/>
</dbReference>
<protein>
    <recommendedName>
        <fullName evidence="11">HhH-GPD domain-containing protein</fullName>
    </recommendedName>
</protein>
<feature type="region of interest" description="Disordered" evidence="10">
    <location>
        <begin position="1097"/>
        <end position="1145"/>
    </location>
</feature>
<dbReference type="SMART" id="SM00525">
    <property type="entry name" value="FES"/>
    <property type="match status" value="1"/>
</dbReference>
<dbReference type="InterPro" id="IPR003265">
    <property type="entry name" value="HhH-GPD_domain"/>
</dbReference>
<feature type="compositionally biased region" description="Polar residues" evidence="10">
    <location>
        <begin position="506"/>
        <end position="523"/>
    </location>
</feature>
<evidence type="ECO:0000256" key="9">
    <source>
        <dbReference type="ARBA" id="ARBA00023242"/>
    </source>
</evidence>
<evidence type="ECO:0000256" key="8">
    <source>
        <dbReference type="ARBA" id="ARBA00023125"/>
    </source>
</evidence>
<evidence type="ECO:0000313" key="12">
    <source>
        <dbReference type="EMBL" id="SPD13865.1"/>
    </source>
</evidence>
<dbReference type="PANTHER" id="PTHR46213">
    <property type="entry name" value="TRANSCRIPTIONAL ACTIVATOR DEMETER"/>
    <property type="match status" value="1"/>
</dbReference>
<evidence type="ECO:0000256" key="3">
    <source>
        <dbReference type="ARBA" id="ARBA00005646"/>
    </source>
</evidence>
<feature type="compositionally biased region" description="Polar residues" evidence="10">
    <location>
        <begin position="270"/>
        <end position="279"/>
    </location>
</feature>
<feature type="compositionally biased region" description="Basic residues" evidence="10">
    <location>
        <begin position="336"/>
        <end position="345"/>
    </location>
</feature>
<evidence type="ECO:0000256" key="2">
    <source>
        <dbReference type="ARBA" id="ARBA00004123"/>
    </source>
</evidence>
<comment type="similarity">
    <text evidence="3">Belongs to the DNA glycosylase family. DEMETER subfamily.</text>
</comment>
<dbReference type="SUPFAM" id="SSF48150">
    <property type="entry name" value="DNA-glycosylase"/>
    <property type="match status" value="1"/>
</dbReference>
<dbReference type="InterPro" id="IPR023170">
    <property type="entry name" value="HhH_base_excis_C"/>
</dbReference>
<evidence type="ECO:0000256" key="1">
    <source>
        <dbReference type="ARBA" id="ARBA00001966"/>
    </source>
</evidence>
<dbReference type="EMBL" id="OIVN01003835">
    <property type="protein sequence ID" value="SPD13865.1"/>
    <property type="molecule type" value="Genomic_DNA"/>
</dbReference>
<evidence type="ECO:0000256" key="10">
    <source>
        <dbReference type="SAM" id="MobiDB-lite"/>
    </source>
</evidence>
<dbReference type="GO" id="GO:0019104">
    <property type="term" value="F:DNA N-glycosylase activity"/>
    <property type="evidence" value="ECO:0007669"/>
    <property type="project" value="InterPro"/>
</dbReference>
<feature type="compositionally biased region" description="Basic and acidic residues" evidence="10">
    <location>
        <begin position="1106"/>
        <end position="1131"/>
    </location>
</feature>
<proteinExistence type="inferred from homology"/>
<reference evidence="12" key="1">
    <citation type="submission" date="2018-02" db="EMBL/GenBank/DDBJ databases">
        <authorList>
            <person name="Cohen D.B."/>
            <person name="Kent A.D."/>
        </authorList>
    </citation>
    <scope>NUCLEOTIDE SEQUENCE</scope>
</reference>
<dbReference type="InterPro" id="IPR028925">
    <property type="entry name" value="RRM_DME"/>
</dbReference>
<gene>
    <name evidence="12" type="ORF">FSB_LOCUS41747</name>
</gene>
<dbReference type="FunFam" id="1.10.1670.10:FF:000004">
    <property type="entry name" value="DNA glycosylase/AP lyase ROS1"/>
    <property type="match status" value="1"/>
</dbReference>
<evidence type="ECO:0000256" key="6">
    <source>
        <dbReference type="ARBA" id="ARBA00023004"/>
    </source>
</evidence>
<accession>A0A2N9HPH4</accession>
<dbReference type="CDD" id="cd00056">
    <property type="entry name" value="ENDO3c"/>
    <property type="match status" value="1"/>
</dbReference>
<name>A0A2N9HPH4_FAGSY</name>
<dbReference type="GO" id="GO:0003677">
    <property type="term" value="F:DNA binding"/>
    <property type="evidence" value="ECO:0007669"/>
    <property type="project" value="UniProtKB-KW"/>
</dbReference>
<keyword evidence="4" id="KW-0004">4Fe-4S</keyword>
<evidence type="ECO:0000259" key="11">
    <source>
        <dbReference type="SMART" id="SM00478"/>
    </source>
</evidence>
<sequence>MDVSKTGKDGLQIQGSWIPTTPVKPIVPRPPIYTDGQGNQLDPEIWLGSETFSSNFTQGSQANGIVACCNSTNCSQVDRGVDNWDKASARKHGIPIDSVGTCGEATPRWNNLRFGDLLALADAASEAAGNDSVATSSIMSVTNGQNENYGVDYTSASLFGNHDLESNPWTNGNCMPEEPDCYEISTLHQQSYDLNLPPRTISDADSSKTISQLAPITPEKDMRVPKKTVSEARNLCANERMDEERETQKNEVAATGIDTNEVQRNEELSTHVTNSSLAAVSNPDEGGSQVIDLNKTPQQKPRRRKHRPKVITEGKPRRPRKPVTPKPTGSKENPTGKRKYVRRKGVDKPSTTPPAEVIGESTDLKTVKTARKSCRRALKFDMEGQPQDESSTCKSSINLDSELQAQGFCSKGGQSRSTVQLSKGIVKHTEAGIAYDLARSMNQMLKDYISLPESEAPSTPHPPKSNPPQTDLNADAQKGNNTERKGQLIAHDGQENPAKIFLKPDNQISPRSPNDSNCSTSAILSKGEQARQPKRRHSHAAEQADASTPNLVGAHFNILDAYHMMDWMHFPNIHKKKRTEKGQNSTTSSSSSCVTATKNVVGIATCPQQDAEENPCPSKASHWVSGPQFNAGTVSLTVGEEGKDLQNNNPSFECILALIQTEWSTRKRSRAPTRVRNLTSLTTFPECITHPTKQPLVEGDGRQILEIPQKPHTCIEALVAEMRATLAKKKRTKKRNSASSRTKDMQMHQKLVLCNHHLSSFNLLGAHDEVTWKQMFSIDAMVEQFKHLNINREGSNFAQLQHNAVVPYNTQNQEHNALVLYKRDGTVVPFEGLFDPIKKRRPRPKVDLDDETNRVWKLLLENINNQGIDGTDEEKAKWWEEERRVFRGRADSFIARMHLVQGDRRFSQWKGSVLDSVVGVFLTQNVSDHLSSSAFMSLAARFPLKSSSNQKACYEEGLSFVVNKPEVCILDPEDSIQWKPVCDQSSMTLHDPEHNEEKEVVNSNESPGGSTVAETACYTGGGRLATNYSVSSQDSAFSSQNSSPVQTAENIGSCLERNSEADYLLNGSKPNCSDGFTSIVELQQMAGSIMLNEVYSHGTGNAPSDENSKDACNESKGMNHDNQRQDTDKLNDPQSSLGASMSPSSNCQLHLTYTSRVLEVECPEMFKEETHSFDISHNKDEISMTEQSALTVESSSQATVQNKLTMNAQKAPRSSSKSGNSVRVYENGVIPSQSQALGDPKIVESLAQGQNIEVLQNLPNISGETQDVTQKTAESDSNAHGYSFSTAIREMNAATIKAKRRRVGLKDRKDNVNWDNLRKQVEANGTKSERAANTMDSLDWEAVRCADVNDIANTIKERGMNNMLAERIKDFLNRLVREHGSIDLEWLRDVPPDQAKEYLLSVRGLGLKSVECVRLLTLHHLAFPVDTNVGRIAVRLGWVPLQPLPESLQLHLLELYPVLESIQKYLWPRLCKLDQRTLYELHYQMITFGKVFCTKSKPNCNACPMRGECRHFASAFASARLALPGPEEKSIVTATENRPAENPALIVDRLALPLPQVTSISEAKSGVSNCEPIIEEPATPEPECTQAENDIEDTFYEDPDEIPIIKLNIEEFSQNLQNYMQNNMELQEGDMSKALVALTPDAASIPTPKLKNMSRLRTEHQVYELPDSHPLLKGLDKREPDDPCSYLLAIWTPGETANSIDLPEKRCSSQEYGRLCDEKECFSCNSIREANSQMVFADHDSSLKPIDVPRNWIWNLRRRTVYFGTSIPTIFKGLSTQEIQQCFWKGYVCVRGFDQKSRAPRPLIARLHFPASKLVRTNVKTDD</sequence>
<dbReference type="GO" id="GO:0006284">
    <property type="term" value="P:base-excision repair"/>
    <property type="evidence" value="ECO:0007669"/>
    <property type="project" value="InterPro"/>
</dbReference>
<dbReference type="PANTHER" id="PTHR46213:SF13">
    <property type="entry name" value="DEMETER-LIKE PROTEIN 2-RELATED"/>
    <property type="match status" value="1"/>
</dbReference>
<keyword evidence="6" id="KW-0408">Iron</keyword>
<feature type="region of interest" description="Disordered" evidence="10">
    <location>
        <begin position="452"/>
        <end position="484"/>
    </location>
</feature>
<feature type="compositionally biased region" description="Basic and acidic residues" evidence="10">
    <location>
        <begin position="239"/>
        <end position="249"/>
    </location>
</feature>
<feature type="compositionally biased region" description="Basic residues" evidence="10">
    <location>
        <begin position="300"/>
        <end position="309"/>
    </location>
</feature>
<dbReference type="GO" id="GO:0141166">
    <property type="term" value="P:chromosomal 5-methylcytosine DNA demethylation pathway"/>
    <property type="evidence" value="ECO:0007669"/>
    <property type="project" value="InterPro"/>
</dbReference>
<dbReference type="GO" id="GO:0046872">
    <property type="term" value="F:metal ion binding"/>
    <property type="evidence" value="ECO:0007669"/>
    <property type="project" value="UniProtKB-KW"/>
</dbReference>
<keyword evidence="9" id="KW-0539">Nucleus</keyword>
<dbReference type="GO" id="GO:0005634">
    <property type="term" value="C:nucleus"/>
    <property type="evidence" value="ECO:0007669"/>
    <property type="project" value="UniProtKB-SubCell"/>
</dbReference>
<feature type="domain" description="HhH-GPD" evidence="11">
    <location>
        <begin position="1326"/>
        <end position="1491"/>
    </location>
</feature>